<dbReference type="PROSITE" id="PS01053">
    <property type="entry name" value="ARGINASE_1"/>
    <property type="match status" value="1"/>
</dbReference>
<feature type="binding site" evidence="9">
    <location>
        <position position="231"/>
    </location>
    <ligand>
        <name>Mn(2+)</name>
        <dbReference type="ChEBI" id="CHEBI:29035"/>
        <label>1</label>
    </ligand>
</feature>
<dbReference type="PIRSF" id="PIRSF036979">
    <property type="entry name" value="Arginase"/>
    <property type="match status" value="1"/>
</dbReference>
<dbReference type="CDD" id="cd09989">
    <property type="entry name" value="Arginase"/>
    <property type="match status" value="1"/>
</dbReference>
<organism evidence="12 13">
    <name type="scientific">Halorientalis persicus</name>
    <dbReference type="NCBI Taxonomy" id="1367881"/>
    <lineage>
        <taxon>Archaea</taxon>
        <taxon>Methanobacteriati</taxon>
        <taxon>Methanobacteriota</taxon>
        <taxon>Stenosarchaea group</taxon>
        <taxon>Halobacteria</taxon>
        <taxon>Halobacteriales</taxon>
        <taxon>Haloarculaceae</taxon>
        <taxon>Halorientalis</taxon>
    </lineage>
</organism>
<dbReference type="FunFam" id="3.40.800.10:FF:000012">
    <property type="entry name" value="Arginase"/>
    <property type="match status" value="1"/>
</dbReference>
<evidence type="ECO:0000256" key="7">
    <source>
        <dbReference type="ARBA" id="ARBA00023211"/>
    </source>
</evidence>
<dbReference type="NCBIfam" id="TIGR01229">
    <property type="entry name" value="rocF_arginase"/>
    <property type="match status" value="1"/>
</dbReference>
<comment type="cofactor">
    <cofactor evidence="9">
        <name>Mn(2+)</name>
        <dbReference type="ChEBI" id="CHEBI:29035"/>
    </cofactor>
    <text evidence="9">Binds 2 manganese ions per subunit.</text>
</comment>
<dbReference type="PANTHER" id="PTHR43782">
    <property type="entry name" value="ARGINASE"/>
    <property type="match status" value="1"/>
</dbReference>
<comment type="catalytic activity">
    <reaction evidence="8">
        <text>L-arginine + H2O = urea + L-ornithine</text>
        <dbReference type="Rhea" id="RHEA:20569"/>
        <dbReference type="ChEBI" id="CHEBI:15377"/>
        <dbReference type="ChEBI" id="CHEBI:16199"/>
        <dbReference type="ChEBI" id="CHEBI:32682"/>
        <dbReference type="ChEBI" id="CHEBI:46911"/>
        <dbReference type="EC" id="3.5.3.1"/>
    </reaction>
</comment>
<dbReference type="AlphaFoldDB" id="A0A1H8M8X9"/>
<evidence type="ECO:0000256" key="6">
    <source>
        <dbReference type="ARBA" id="ARBA00022801"/>
    </source>
</evidence>
<dbReference type="OrthoDB" id="211870at2157"/>
<protein>
    <recommendedName>
        <fullName evidence="3">Arginase</fullName>
        <ecNumber evidence="2">3.5.3.1</ecNumber>
    </recommendedName>
</protein>
<evidence type="ECO:0000256" key="9">
    <source>
        <dbReference type="PIRSR" id="PIRSR036979-1"/>
    </source>
</evidence>
<dbReference type="GO" id="GO:0005737">
    <property type="term" value="C:cytoplasm"/>
    <property type="evidence" value="ECO:0007669"/>
    <property type="project" value="TreeGrafter"/>
</dbReference>
<gene>
    <name evidence="12" type="ORF">SAMN05216388_1008160</name>
</gene>
<dbReference type="RefSeq" id="WP_092659904.1">
    <property type="nucleotide sequence ID" value="NZ_FOCX01000008.1"/>
</dbReference>
<keyword evidence="5 9" id="KW-0479">Metal-binding</keyword>
<dbReference type="GO" id="GO:0000050">
    <property type="term" value="P:urea cycle"/>
    <property type="evidence" value="ECO:0007669"/>
    <property type="project" value="UniProtKB-UniPathway"/>
</dbReference>
<dbReference type="UniPathway" id="UPA00158">
    <property type="reaction ID" value="UER00270"/>
</dbReference>
<dbReference type="PROSITE" id="PS51409">
    <property type="entry name" value="ARGINASE_2"/>
    <property type="match status" value="1"/>
</dbReference>
<evidence type="ECO:0000256" key="2">
    <source>
        <dbReference type="ARBA" id="ARBA00012168"/>
    </source>
</evidence>
<dbReference type="InterPro" id="IPR014033">
    <property type="entry name" value="Arginase"/>
</dbReference>
<keyword evidence="6 11" id="KW-0378">Hydrolase</keyword>
<dbReference type="EC" id="3.5.3.1" evidence="2"/>
<dbReference type="InterPro" id="IPR006035">
    <property type="entry name" value="Ureohydrolase"/>
</dbReference>
<name>A0A1H8M8X9_9EURY</name>
<dbReference type="Proteomes" id="UP000198775">
    <property type="component" value="Unassembled WGS sequence"/>
</dbReference>
<evidence type="ECO:0000256" key="10">
    <source>
        <dbReference type="PROSITE-ProRule" id="PRU00742"/>
    </source>
</evidence>
<dbReference type="GO" id="GO:0004053">
    <property type="term" value="F:arginase activity"/>
    <property type="evidence" value="ECO:0007669"/>
    <property type="project" value="UniProtKB-EC"/>
</dbReference>
<evidence type="ECO:0000256" key="5">
    <source>
        <dbReference type="ARBA" id="ARBA00022723"/>
    </source>
</evidence>
<dbReference type="InterPro" id="IPR020855">
    <property type="entry name" value="Ureohydrolase_Mn_BS"/>
</dbReference>
<dbReference type="PANTHER" id="PTHR43782:SF3">
    <property type="entry name" value="ARGINASE"/>
    <property type="match status" value="1"/>
</dbReference>
<evidence type="ECO:0000256" key="11">
    <source>
        <dbReference type="RuleBase" id="RU003684"/>
    </source>
</evidence>
<evidence type="ECO:0000256" key="3">
    <source>
        <dbReference type="ARBA" id="ARBA00018123"/>
    </source>
</evidence>
<feature type="binding site" evidence="9">
    <location>
        <position position="104"/>
    </location>
    <ligand>
        <name>Mn(2+)</name>
        <dbReference type="ChEBI" id="CHEBI:29035"/>
        <label>1</label>
    </ligand>
</feature>
<feature type="binding site" evidence="9">
    <location>
        <position position="130"/>
    </location>
    <ligand>
        <name>Mn(2+)</name>
        <dbReference type="ChEBI" id="CHEBI:29035"/>
        <label>1</label>
    </ligand>
</feature>
<keyword evidence="4" id="KW-0056">Arginine metabolism</keyword>
<evidence type="ECO:0000256" key="8">
    <source>
        <dbReference type="ARBA" id="ARBA00047391"/>
    </source>
</evidence>
<comment type="similarity">
    <text evidence="10 11">Belongs to the arginase family.</text>
</comment>
<evidence type="ECO:0000313" key="13">
    <source>
        <dbReference type="Proteomes" id="UP000198775"/>
    </source>
</evidence>
<dbReference type="PRINTS" id="PR00116">
    <property type="entry name" value="ARGINASE"/>
</dbReference>
<dbReference type="Pfam" id="PF00491">
    <property type="entry name" value="Arginase"/>
    <property type="match status" value="1"/>
</dbReference>
<evidence type="ECO:0000256" key="4">
    <source>
        <dbReference type="ARBA" id="ARBA00022503"/>
    </source>
</evidence>
<keyword evidence="13" id="KW-1185">Reference proteome</keyword>
<dbReference type="GO" id="GO:0006525">
    <property type="term" value="P:arginine metabolic process"/>
    <property type="evidence" value="ECO:0007669"/>
    <property type="project" value="UniProtKB-KW"/>
</dbReference>
<reference evidence="13" key="1">
    <citation type="submission" date="2016-10" db="EMBL/GenBank/DDBJ databases">
        <authorList>
            <person name="Varghese N."/>
            <person name="Submissions S."/>
        </authorList>
    </citation>
    <scope>NUCLEOTIDE SEQUENCE [LARGE SCALE GENOMIC DNA]</scope>
    <source>
        <strain evidence="13">IBRC-M 10043</strain>
    </source>
</reference>
<accession>A0A1H8M8X9</accession>
<evidence type="ECO:0000256" key="1">
    <source>
        <dbReference type="ARBA" id="ARBA00005098"/>
    </source>
</evidence>
<dbReference type="GO" id="GO:0030145">
    <property type="term" value="F:manganese ion binding"/>
    <property type="evidence" value="ECO:0007669"/>
    <property type="project" value="TreeGrafter"/>
</dbReference>
<sequence length="306" mass="31741">MDRNVRLVGVPMDLGADRRGVDMGPSAIRYAGLAGEIEGLDVACTDGGDVHVPRPEGTDPDAGAPVSGDAKFLAESETVCTRLAHEVADAVADGDFPLVLGGDHSIAIGTVNGLSREAETGIVWFDAHGDCNTPATTPSGNVHGMSLAAILGKGSFADTDWAPAPNVAEENVALVGLRSIDEEERSNIRDSDVTAYTMTDIDARGVTEVVAEALDIATDGTDGVHVSLDLDWLDPTEAPGVGTPERGGVSYREAHAAMEIIAERAAEPGRLASMELVEVNPILDQHNTTAELAVELATSALGKSIL</sequence>
<dbReference type="InterPro" id="IPR023696">
    <property type="entry name" value="Ureohydrolase_dom_sf"/>
</dbReference>
<proteinExistence type="inferred from homology"/>
<feature type="binding site" evidence="9">
    <location>
        <position position="128"/>
    </location>
    <ligand>
        <name>Mn(2+)</name>
        <dbReference type="ChEBI" id="CHEBI:29035"/>
        <label>1</label>
    </ligand>
</feature>
<dbReference type="SUPFAM" id="SSF52768">
    <property type="entry name" value="Arginase/deacetylase"/>
    <property type="match status" value="1"/>
</dbReference>
<feature type="binding site" evidence="9">
    <location>
        <position position="229"/>
    </location>
    <ligand>
        <name>Mn(2+)</name>
        <dbReference type="ChEBI" id="CHEBI:29035"/>
        <label>1</label>
    </ligand>
</feature>
<dbReference type="Gene3D" id="3.40.800.10">
    <property type="entry name" value="Ureohydrolase domain"/>
    <property type="match status" value="1"/>
</dbReference>
<evidence type="ECO:0000313" key="12">
    <source>
        <dbReference type="EMBL" id="SEO13811.1"/>
    </source>
</evidence>
<keyword evidence="7 9" id="KW-0464">Manganese</keyword>
<comment type="pathway">
    <text evidence="1">Nitrogen metabolism; urea cycle; L-ornithine and urea from L-arginine: step 1/1.</text>
</comment>
<feature type="binding site" evidence="9">
    <location>
        <position position="126"/>
    </location>
    <ligand>
        <name>Mn(2+)</name>
        <dbReference type="ChEBI" id="CHEBI:29035"/>
        <label>2</label>
    </ligand>
</feature>
<dbReference type="EMBL" id="FOCX01000008">
    <property type="protein sequence ID" value="SEO13811.1"/>
    <property type="molecule type" value="Genomic_DNA"/>
</dbReference>